<dbReference type="GO" id="GO:0033744">
    <property type="term" value="F:L-methionine:thioredoxin-disulfide S-oxidoreductase activity"/>
    <property type="evidence" value="ECO:0007669"/>
    <property type="project" value="RHEA"/>
</dbReference>
<dbReference type="InterPro" id="IPR036509">
    <property type="entry name" value="Met_Sox_Rdtase_MsrA_sf"/>
</dbReference>
<evidence type="ECO:0000256" key="1">
    <source>
        <dbReference type="ARBA" id="ARBA00023002"/>
    </source>
</evidence>
<comment type="catalytic activity">
    <reaction evidence="3 4">
        <text>[thioredoxin]-disulfide + L-methionine + H2O = L-methionine (S)-S-oxide + [thioredoxin]-dithiol</text>
        <dbReference type="Rhea" id="RHEA:19993"/>
        <dbReference type="Rhea" id="RHEA-COMP:10698"/>
        <dbReference type="Rhea" id="RHEA-COMP:10700"/>
        <dbReference type="ChEBI" id="CHEBI:15377"/>
        <dbReference type="ChEBI" id="CHEBI:29950"/>
        <dbReference type="ChEBI" id="CHEBI:50058"/>
        <dbReference type="ChEBI" id="CHEBI:57844"/>
        <dbReference type="ChEBI" id="CHEBI:58772"/>
        <dbReference type="EC" id="1.8.4.11"/>
    </reaction>
</comment>
<evidence type="ECO:0000256" key="5">
    <source>
        <dbReference type="SAM" id="SignalP"/>
    </source>
</evidence>
<dbReference type="AlphaFoldDB" id="E1X4Q8"/>
<evidence type="ECO:0000313" key="7">
    <source>
        <dbReference type="EMBL" id="CBW27134.1"/>
    </source>
</evidence>
<feature type="domain" description="Peptide methionine sulphoxide reductase MsrA" evidence="6">
    <location>
        <begin position="33"/>
        <end position="183"/>
    </location>
</feature>
<dbReference type="Pfam" id="PF01625">
    <property type="entry name" value="PMSR"/>
    <property type="match status" value="1"/>
</dbReference>
<dbReference type="NCBIfam" id="TIGR00401">
    <property type="entry name" value="msrA"/>
    <property type="match status" value="1"/>
</dbReference>
<evidence type="ECO:0000256" key="2">
    <source>
        <dbReference type="ARBA" id="ARBA00047806"/>
    </source>
</evidence>
<protein>
    <recommendedName>
        <fullName evidence="4">Peptide methionine sulfoxide reductase MsrA</fullName>
        <shortName evidence="4">Protein-methionine-S-oxide reductase</shortName>
        <ecNumber evidence="4">1.8.4.11</ecNumber>
    </recommendedName>
    <alternativeName>
        <fullName evidence="4">Peptide-methionine (S)-S-oxide reductase</fullName>
        <shortName evidence="4">Peptide Met(O) reductase</shortName>
    </alternativeName>
</protein>
<dbReference type="STRING" id="862908.BMS_2335"/>
<evidence type="ECO:0000256" key="3">
    <source>
        <dbReference type="ARBA" id="ARBA00048782"/>
    </source>
</evidence>
<keyword evidence="1 4" id="KW-0560">Oxidoreductase</keyword>
<dbReference type="InterPro" id="IPR002569">
    <property type="entry name" value="Met_Sox_Rdtase_MsrA_dom"/>
</dbReference>
<sequence>MIRRSFMKLNTIFLLISLYLAGSAQALAKSEVAIFAGGCFWCMEPPFDKLKGVKSTTSGYIGGSESSASYKVVSAGGTGHTEAVKIEFDPAVVSYSKLLEVFWMNIDPTDTKGQFVDRGSQYRPGVFYTTESQRELALKSRDELEKSKRFSKKIVAEITKASKFYPAEDYHQDYYEKNPIRYKFYRFNSGRDQFLRKYWKK</sequence>
<dbReference type="KEGG" id="bmx:BMS_2335"/>
<dbReference type="eggNOG" id="COG0225">
    <property type="taxonomic scope" value="Bacteria"/>
</dbReference>
<gene>
    <name evidence="4 7" type="primary">msrA</name>
    <name evidence="7" type="ordered locus">BMS_2335</name>
</gene>
<evidence type="ECO:0000259" key="6">
    <source>
        <dbReference type="Pfam" id="PF01625"/>
    </source>
</evidence>
<keyword evidence="8" id="KW-1185">Reference proteome</keyword>
<dbReference type="PANTHER" id="PTHR43774">
    <property type="entry name" value="PEPTIDE METHIONINE SULFOXIDE REDUCTASE"/>
    <property type="match status" value="1"/>
</dbReference>
<dbReference type="EC" id="1.8.4.11" evidence="4"/>
<name>E1X4Q8_HALMS</name>
<proteinExistence type="inferred from homology"/>
<keyword evidence="5" id="KW-0732">Signal</keyword>
<dbReference type="Gene3D" id="3.30.1060.10">
    <property type="entry name" value="Peptide methionine sulphoxide reductase MsrA"/>
    <property type="match status" value="1"/>
</dbReference>
<dbReference type="HAMAP" id="MF_01401">
    <property type="entry name" value="MsrA"/>
    <property type="match status" value="1"/>
</dbReference>
<dbReference type="PANTHER" id="PTHR43774:SF1">
    <property type="entry name" value="PEPTIDE METHIONINE SULFOXIDE REDUCTASE MSRA 2"/>
    <property type="match status" value="1"/>
</dbReference>
<comment type="similarity">
    <text evidence="4">Belongs to the MsrA Met sulfoxide reductase family.</text>
</comment>
<feature type="signal peptide" evidence="5">
    <location>
        <begin position="1"/>
        <end position="28"/>
    </location>
</feature>
<dbReference type="GO" id="GO:0008113">
    <property type="term" value="F:peptide-methionine (S)-S-oxide reductase activity"/>
    <property type="evidence" value="ECO:0007669"/>
    <property type="project" value="UniProtKB-UniRule"/>
</dbReference>
<feature type="chain" id="PRO_5003154545" description="Peptide methionine sulfoxide reductase MsrA" evidence="5">
    <location>
        <begin position="29"/>
        <end position="201"/>
    </location>
</feature>
<reference evidence="8" key="1">
    <citation type="journal article" date="2013" name="ISME J.">
        <title>A small predatory core genome in the divergent marine Bacteriovorax marinus SJ and the terrestrial Bdellovibrio bacteriovorus.</title>
        <authorList>
            <person name="Crossman L.C."/>
            <person name="Chen H."/>
            <person name="Cerdeno-Tarraga A.M."/>
            <person name="Brooks K."/>
            <person name="Quail M.A."/>
            <person name="Pineiro S.A."/>
            <person name="Hobley L."/>
            <person name="Sockett R.E."/>
            <person name="Bentley S.D."/>
            <person name="Parkhill J."/>
            <person name="Williams H.N."/>
            <person name="Stine O.C."/>
        </authorList>
    </citation>
    <scope>NUCLEOTIDE SEQUENCE [LARGE SCALE GENOMIC DNA]</scope>
    <source>
        <strain evidence="8">ATCC BAA-682 / DSM 15412 / SJ</strain>
    </source>
</reference>
<organism evidence="7 8">
    <name type="scientific">Halobacteriovorax marinus (strain ATCC BAA-682 / DSM 15412 / SJ)</name>
    <name type="common">Bacteriovorax marinus</name>
    <dbReference type="NCBI Taxonomy" id="862908"/>
    <lineage>
        <taxon>Bacteria</taxon>
        <taxon>Pseudomonadati</taxon>
        <taxon>Bdellovibrionota</taxon>
        <taxon>Bacteriovoracia</taxon>
        <taxon>Bacteriovoracales</taxon>
        <taxon>Halobacteriovoraceae</taxon>
        <taxon>Halobacteriovorax</taxon>
    </lineage>
</organism>
<dbReference type="SUPFAM" id="SSF55068">
    <property type="entry name" value="Peptide methionine sulfoxide reductase"/>
    <property type="match status" value="1"/>
</dbReference>
<evidence type="ECO:0000256" key="4">
    <source>
        <dbReference type="HAMAP-Rule" id="MF_01401"/>
    </source>
</evidence>
<dbReference type="EMBL" id="FQ312005">
    <property type="protein sequence ID" value="CBW27134.1"/>
    <property type="molecule type" value="Genomic_DNA"/>
</dbReference>
<evidence type="ECO:0000313" key="8">
    <source>
        <dbReference type="Proteomes" id="UP000008963"/>
    </source>
</evidence>
<dbReference type="HOGENOM" id="CLU_031040_10_1_7"/>
<feature type="active site" evidence="4">
    <location>
        <position position="39"/>
    </location>
</feature>
<accession>E1X4Q8</accession>
<dbReference type="PATRIC" id="fig|862908.3.peg.2223"/>
<dbReference type="Proteomes" id="UP000008963">
    <property type="component" value="Chromosome"/>
</dbReference>
<comment type="catalytic activity">
    <reaction evidence="2 4">
        <text>L-methionyl-[protein] + [thioredoxin]-disulfide + H2O = L-methionyl-(S)-S-oxide-[protein] + [thioredoxin]-dithiol</text>
        <dbReference type="Rhea" id="RHEA:14217"/>
        <dbReference type="Rhea" id="RHEA-COMP:10698"/>
        <dbReference type="Rhea" id="RHEA-COMP:10700"/>
        <dbReference type="Rhea" id="RHEA-COMP:12313"/>
        <dbReference type="Rhea" id="RHEA-COMP:12315"/>
        <dbReference type="ChEBI" id="CHEBI:15377"/>
        <dbReference type="ChEBI" id="CHEBI:16044"/>
        <dbReference type="ChEBI" id="CHEBI:29950"/>
        <dbReference type="ChEBI" id="CHEBI:44120"/>
        <dbReference type="ChEBI" id="CHEBI:50058"/>
        <dbReference type="EC" id="1.8.4.11"/>
    </reaction>
</comment>
<comment type="function">
    <text evidence="4">Has an important function as a repair enzyme for proteins that have been inactivated by oxidation. Catalyzes the reversible oxidation-reduction of methionine sulfoxide in proteins to methionine.</text>
</comment>